<evidence type="ECO:0000313" key="1">
    <source>
        <dbReference type="EMBL" id="PTW49054.1"/>
    </source>
</evidence>
<dbReference type="AlphaFoldDB" id="A0A2T5UC64"/>
<evidence type="ECO:0000313" key="2">
    <source>
        <dbReference type="Proteomes" id="UP000244013"/>
    </source>
</evidence>
<dbReference type="GeneID" id="91004646"/>
<sequence length="83" mass="9157">MTTYPLSEPATIYRTDKSGGERKSVARGSLADCADILAGWSSEDRATVEIEVDDMALRYGSDEIEELLQFLREEDADRKSPAG</sequence>
<organism evidence="1 2">
    <name type="scientific">Sphingomonas faeni</name>
    <dbReference type="NCBI Taxonomy" id="185950"/>
    <lineage>
        <taxon>Bacteria</taxon>
        <taxon>Pseudomonadati</taxon>
        <taxon>Pseudomonadota</taxon>
        <taxon>Alphaproteobacteria</taxon>
        <taxon>Sphingomonadales</taxon>
        <taxon>Sphingomonadaceae</taxon>
        <taxon>Sphingomonas</taxon>
    </lineage>
</organism>
<dbReference type="OrthoDB" id="7573733at2"/>
<dbReference type="EMBL" id="QAYE01000001">
    <property type="protein sequence ID" value="PTW49054.1"/>
    <property type="molecule type" value="Genomic_DNA"/>
</dbReference>
<accession>A0A2T5UC64</accession>
<gene>
    <name evidence="1" type="ORF">C8J25_101557</name>
</gene>
<protein>
    <submittedName>
        <fullName evidence="1">Uncharacterized protein</fullName>
    </submittedName>
</protein>
<proteinExistence type="predicted"/>
<reference evidence="1 2" key="1">
    <citation type="submission" date="2018-04" db="EMBL/GenBank/DDBJ databases">
        <title>Genomic Encyclopedia of Type Strains, Phase III (KMG-III): the genomes of soil and plant-associated and newly described type strains.</title>
        <authorList>
            <person name="Whitman W."/>
        </authorList>
    </citation>
    <scope>NUCLEOTIDE SEQUENCE [LARGE SCALE GENOMIC DNA]</scope>
    <source>
        <strain evidence="1 2">MA-olki</strain>
    </source>
</reference>
<comment type="caution">
    <text evidence="1">The sequence shown here is derived from an EMBL/GenBank/DDBJ whole genome shotgun (WGS) entry which is preliminary data.</text>
</comment>
<dbReference type="RefSeq" id="WP_056060437.1">
    <property type="nucleotide sequence ID" value="NZ_JAPZPM010000003.1"/>
</dbReference>
<name>A0A2T5UC64_9SPHN</name>
<dbReference type="Proteomes" id="UP000244013">
    <property type="component" value="Unassembled WGS sequence"/>
</dbReference>